<feature type="domain" description="Tail specific protease" evidence="1">
    <location>
        <begin position="262"/>
        <end position="475"/>
    </location>
</feature>
<dbReference type="GO" id="GO:0030288">
    <property type="term" value="C:outer membrane-bounded periplasmic space"/>
    <property type="evidence" value="ECO:0007669"/>
    <property type="project" value="TreeGrafter"/>
</dbReference>
<organism evidence="2 3">
    <name type="scientific">Chitinophaga dinghuensis</name>
    <dbReference type="NCBI Taxonomy" id="1539050"/>
    <lineage>
        <taxon>Bacteria</taxon>
        <taxon>Pseudomonadati</taxon>
        <taxon>Bacteroidota</taxon>
        <taxon>Chitinophagia</taxon>
        <taxon>Chitinophagales</taxon>
        <taxon>Chitinophagaceae</taxon>
        <taxon>Chitinophaga</taxon>
    </lineage>
</organism>
<dbReference type="AlphaFoldDB" id="A0A327VTT4"/>
<dbReference type="InterPro" id="IPR005151">
    <property type="entry name" value="Tail-specific_protease"/>
</dbReference>
<dbReference type="EMBL" id="QLMA01000007">
    <property type="protein sequence ID" value="RAJ77368.1"/>
    <property type="molecule type" value="Genomic_DNA"/>
</dbReference>
<accession>A0A327VTT4</accession>
<keyword evidence="3" id="KW-1185">Reference proteome</keyword>
<protein>
    <submittedName>
        <fullName evidence="2">Peptidase S41-like protein</fullName>
    </submittedName>
</protein>
<dbReference type="Gene3D" id="3.30.750.44">
    <property type="match status" value="1"/>
</dbReference>
<sequence>MHDNKPLIRIFFLNILLTLVMTSSAQLKSVPDTSHQQLSVKAMREDLSTLWAAISDMHPAYGLYTATDSLRTVYDNTVRRIQQPMSESEFITIVYPLISALKCGHTQIKHSAHFRPAAADQLPSLPFKVLVRQHRAWITSHQLKEVRTGDEILSINGVAVKDIIQHGSDLYAADGNNQTFKELFLSEYDGFEDACNKYYKWKPPYAIKLKTVQGKVITISADTLPATAPQAEIVQVVDNRRNWKSAVGEEELPLRWLNNAAVACLEVHSYQYEDTLVFSKAFKAIRENGVQTLIIDLRHNTGGDIRIAAKLLTYLADSAFQMVGNLWARVPNPGKTKFDPYLDTAKTLSFMESFRPTGIRNEGRYYMAFQSGFVNLLEKMELDKKDHFDGTLIVLIDGATFSSGAHTAAAIRKYCSKSTFIGRETAGGAEGCSGGTIQDLTLPNTGIVITFPLLRVVSVLNPMIQGHGIMPDREVVYTPTDIVTNRDRDLEEAVKMIASGKNR</sequence>
<evidence type="ECO:0000313" key="2">
    <source>
        <dbReference type="EMBL" id="RAJ77368.1"/>
    </source>
</evidence>
<proteinExistence type="predicted"/>
<dbReference type="SUPFAM" id="SSF52096">
    <property type="entry name" value="ClpP/crotonase"/>
    <property type="match status" value="1"/>
</dbReference>
<dbReference type="GO" id="GO:0004175">
    <property type="term" value="F:endopeptidase activity"/>
    <property type="evidence" value="ECO:0007669"/>
    <property type="project" value="TreeGrafter"/>
</dbReference>
<dbReference type="Gene3D" id="3.90.226.10">
    <property type="entry name" value="2-enoyl-CoA Hydratase, Chain A, domain 1"/>
    <property type="match status" value="1"/>
</dbReference>
<dbReference type="GO" id="GO:0006508">
    <property type="term" value="P:proteolysis"/>
    <property type="evidence" value="ECO:0007669"/>
    <property type="project" value="InterPro"/>
</dbReference>
<gene>
    <name evidence="2" type="ORF">CLV59_107135</name>
</gene>
<comment type="caution">
    <text evidence="2">The sequence shown here is derived from an EMBL/GenBank/DDBJ whole genome shotgun (WGS) entry which is preliminary data.</text>
</comment>
<reference evidence="2 3" key="1">
    <citation type="submission" date="2018-06" db="EMBL/GenBank/DDBJ databases">
        <title>Genomic Encyclopedia of Archaeal and Bacterial Type Strains, Phase II (KMG-II): from individual species to whole genera.</title>
        <authorList>
            <person name="Goeker M."/>
        </authorList>
    </citation>
    <scope>NUCLEOTIDE SEQUENCE [LARGE SCALE GENOMIC DNA]</scope>
    <source>
        <strain evidence="2 3">DSM 29821</strain>
    </source>
</reference>
<dbReference type="PANTHER" id="PTHR32060">
    <property type="entry name" value="TAIL-SPECIFIC PROTEASE"/>
    <property type="match status" value="1"/>
</dbReference>
<name>A0A327VTT4_9BACT</name>
<evidence type="ECO:0000259" key="1">
    <source>
        <dbReference type="Pfam" id="PF03572"/>
    </source>
</evidence>
<dbReference type="Pfam" id="PF03572">
    <property type="entry name" value="Peptidase_S41"/>
    <property type="match status" value="1"/>
</dbReference>
<dbReference type="InterPro" id="IPR029045">
    <property type="entry name" value="ClpP/crotonase-like_dom_sf"/>
</dbReference>
<dbReference type="PANTHER" id="PTHR32060:SF30">
    <property type="entry name" value="CARBOXY-TERMINAL PROCESSING PROTEASE CTPA"/>
    <property type="match status" value="1"/>
</dbReference>
<dbReference type="RefSeq" id="WP_111593967.1">
    <property type="nucleotide sequence ID" value="NZ_QLMA01000007.1"/>
</dbReference>
<dbReference type="GO" id="GO:0007165">
    <property type="term" value="P:signal transduction"/>
    <property type="evidence" value="ECO:0007669"/>
    <property type="project" value="TreeGrafter"/>
</dbReference>
<dbReference type="OrthoDB" id="5480566at2"/>
<dbReference type="Proteomes" id="UP000249819">
    <property type="component" value="Unassembled WGS sequence"/>
</dbReference>
<evidence type="ECO:0000313" key="3">
    <source>
        <dbReference type="Proteomes" id="UP000249819"/>
    </source>
</evidence>
<dbReference type="GO" id="GO:0008236">
    <property type="term" value="F:serine-type peptidase activity"/>
    <property type="evidence" value="ECO:0007669"/>
    <property type="project" value="InterPro"/>
</dbReference>